<dbReference type="Gene3D" id="3.40.50.300">
    <property type="entry name" value="P-loop containing nucleotide triphosphate hydrolases"/>
    <property type="match status" value="2"/>
</dbReference>
<protein>
    <recommendedName>
        <fullName evidence="6">P-loop containing nucleoside triphosphate hydrolase protein</fullName>
    </recommendedName>
</protein>
<dbReference type="PANTHER" id="PTHR10887:SF341">
    <property type="entry name" value="NFX1-TYPE ZINC FINGER-CONTAINING PROTEIN 1"/>
    <property type="match status" value="1"/>
</dbReference>
<feature type="region of interest" description="Disordered" evidence="1">
    <location>
        <begin position="1274"/>
        <end position="1298"/>
    </location>
</feature>
<dbReference type="GeneID" id="20670521"/>
<dbReference type="CDD" id="cd17936">
    <property type="entry name" value="EEXXEc_NFX1"/>
    <property type="match status" value="1"/>
</dbReference>
<dbReference type="InterPro" id="IPR027417">
    <property type="entry name" value="P-loop_NTPase"/>
</dbReference>
<feature type="region of interest" description="Disordered" evidence="1">
    <location>
        <begin position="1310"/>
        <end position="1341"/>
    </location>
</feature>
<dbReference type="FunCoup" id="W4K643">
    <property type="interactions" value="8"/>
</dbReference>
<dbReference type="OrthoDB" id="2423195at2759"/>
<dbReference type="RefSeq" id="XP_009545950.1">
    <property type="nucleotide sequence ID" value="XM_009547655.1"/>
</dbReference>
<dbReference type="FunFam" id="3.40.50.300:FF:001660">
    <property type="entry name" value="NF-X1 finger and helicase protein, putative"/>
    <property type="match status" value="1"/>
</dbReference>
<evidence type="ECO:0000313" key="5">
    <source>
        <dbReference type="Proteomes" id="UP000030671"/>
    </source>
</evidence>
<feature type="region of interest" description="Disordered" evidence="1">
    <location>
        <begin position="1174"/>
        <end position="1213"/>
    </location>
</feature>
<dbReference type="GO" id="GO:0031048">
    <property type="term" value="P:regulatory ncRNA-mediated heterochromatin formation"/>
    <property type="evidence" value="ECO:0007669"/>
    <property type="project" value="TreeGrafter"/>
</dbReference>
<dbReference type="Pfam" id="PF13087">
    <property type="entry name" value="AAA_12"/>
    <property type="match status" value="1"/>
</dbReference>
<organism evidence="4 5">
    <name type="scientific">Heterobasidion irregulare (strain TC 32-1)</name>
    <dbReference type="NCBI Taxonomy" id="747525"/>
    <lineage>
        <taxon>Eukaryota</taxon>
        <taxon>Fungi</taxon>
        <taxon>Dikarya</taxon>
        <taxon>Basidiomycota</taxon>
        <taxon>Agaricomycotina</taxon>
        <taxon>Agaricomycetes</taxon>
        <taxon>Russulales</taxon>
        <taxon>Bondarzewiaceae</taxon>
        <taxon>Heterobasidion</taxon>
        <taxon>Heterobasidion annosum species complex</taxon>
    </lineage>
</organism>
<evidence type="ECO:0008006" key="6">
    <source>
        <dbReference type="Google" id="ProtNLM"/>
    </source>
</evidence>
<feature type="compositionally biased region" description="Basic and acidic residues" evidence="1">
    <location>
        <begin position="1274"/>
        <end position="1290"/>
    </location>
</feature>
<evidence type="ECO:0000256" key="1">
    <source>
        <dbReference type="SAM" id="MobiDB-lite"/>
    </source>
</evidence>
<dbReference type="CDD" id="cd18808">
    <property type="entry name" value="SF1_C_Upf1"/>
    <property type="match status" value="1"/>
</dbReference>
<name>W4K643_HETIT</name>
<dbReference type="KEGG" id="hir:HETIRDRAFT_318593"/>
<dbReference type="Pfam" id="PF13086">
    <property type="entry name" value="AAA_11"/>
    <property type="match status" value="1"/>
</dbReference>
<dbReference type="CDD" id="cd06008">
    <property type="entry name" value="NF-X1-zinc-finger"/>
    <property type="match status" value="1"/>
</dbReference>
<feature type="domain" description="DNA2/NAM7 helicase helicase" evidence="2">
    <location>
        <begin position="470"/>
        <end position="791"/>
    </location>
</feature>
<dbReference type="HOGENOM" id="CLU_005405_0_0_1"/>
<dbReference type="InParanoid" id="W4K643"/>
<dbReference type="Proteomes" id="UP000030671">
    <property type="component" value="Unassembled WGS sequence"/>
</dbReference>
<reference evidence="4 5" key="1">
    <citation type="journal article" date="2012" name="New Phytol.">
        <title>Insight into trade-off between wood decay and parasitism from the genome of a fungal forest pathogen.</title>
        <authorList>
            <person name="Olson A."/>
            <person name="Aerts A."/>
            <person name="Asiegbu F."/>
            <person name="Belbahri L."/>
            <person name="Bouzid O."/>
            <person name="Broberg A."/>
            <person name="Canback B."/>
            <person name="Coutinho P.M."/>
            <person name="Cullen D."/>
            <person name="Dalman K."/>
            <person name="Deflorio G."/>
            <person name="van Diepen L.T."/>
            <person name="Dunand C."/>
            <person name="Duplessis S."/>
            <person name="Durling M."/>
            <person name="Gonthier P."/>
            <person name="Grimwood J."/>
            <person name="Fossdal C.G."/>
            <person name="Hansson D."/>
            <person name="Henrissat B."/>
            <person name="Hietala A."/>
            <person name="Himmelstrand K."/>
            <person name="Hoffmeister D."/>
            <person name="Hogberg N."/>
            <person name="James T.Y."/>
            <person name="Karlsson M."/>
            <person name="Kohler A."/>
            <person name="Kues U."/>
            <person name="Lee Y.H."/>
            <person name="Lin Y.C."/>
            <person name="Lind M."/>
            <person name="Lindquist E."/>
            <person name="Lombard V."/>
            <person name="Lucas S."/>
            <person name="Lunden K."/>
            <person name="Morin E."/>
            <person name="Murat C."/>
            <person name="Park J."/>
            <person name="Raffaello T."/>
            <person name="Rouze P."/>
            <person name="Salamov A."/>
            <person name="Schmutz J."/>
            <person name="Solheim H."/>
            <person name="Stahlberg J."/>
            <person name="Velez H."/>
            <person name="de Vries R.P."/>
            <person name="Wiebenga A."/>
            <person name="Woodward S."/>
            <person name="Yakovlev I."/>
            <person name="Garbelotto M."/>
            <person name="Martin F."/>
            <person name="Grigoriev I.V."/>
            <person name="Stenlid J."/>
        </authorList>
    </citation>
    <scope>NUCLEOTIDE SEQUENCE [LARGE SCALE GENOMIC DNA]</scope>
    <source>
        <strain evidence="4 5">TC 32-1</strain>
    </source>
</reference>
<dbReference type="InterPro" id="IPR041679">
    <property type="entry name" value="DNA2/NAM7-like_C"/>
</dbReference>
<evidence type="ECO:0000259" key="3">
    <source>
        <dbReference type="Pfam" id="PF13087"/>
    </source>
</evidence>
<proteinExistence type="predicted"/>
<feature type="domain" description="DNA2/NAM7 helicase-like C-terminal" evidence="3">
    <location>
        <begin position="806"/>
        <end position="1023"/>
    </location>
</feature>
<dbReference type="GO" id="GO:0031380">
    <property type="term" value="C:nuclear RNA-directed RNA polymerase complex"/>
    <property type="evidence" value="ECO:0007669"/>
    <property type="project" value="TreeGrafter"/>
</dbReference>
<gene>
    <name evidence="4" type="ORF">HETIRDRAFT_318593</name>
</gene>
<feature type="compositionally biased region" description="Low complexity" evidence="1">
    <location>
        <begin position="1184"/>
        <end position="1213"/>
    </location>
</feature>
<feature type="compositionally biased region" description="Basic and acidic residues" evidence="1">
    <location>
        <begin position="1365"/>
        <end position="1389"/>
    </location>
</feature>
<keyword evidence="5" id="KW-1185">Reference proteome</keyword>
<dbReference type="InterPro" id="IPR041677">
    <property type="entry name" value="DNA2/NAM7_AAA_11"/>
</dbReference>
<sequence>MSGDDLRAAKLLKFLKVFLDGEQPLVQKFSARFFEAICAQRDATTCISMVTSSKHGLQCIHIAMGLDLTMTFFNGPATDLFRYISTSDVTREGMDSLTKMIMAIIEPPVFLSAFTKAFRDGQLSDDGQFGFAWLLLQLISLPGESAIPHRELANNPAISAALLSSPRDDVRELATQIKNILDTVRLGVSGAPSGIDPSRGPGGRHDNDFADFRAIAILPTADELSCSHASFLRPSAALEDPETAELRVATHLDNQFRLLREDMLYEMRDELAIALGKKKGKFRGLTIDGLTLLGVHCQSSEDKACKWGITLKSHKDLYWFKKVKPEARLAHLRKNKKIFRHQSMTCLIVDGEIVAFPTVDREETLLAKDPPVIVVQLEDAASTTRALLKLQTSKHIKLLQIDTAVFAYEPVLTALKEKQGLPFALELLFWNDQSQMRSLSASPSHIVEALRRNPSQNLQEYFNTPGRIVLDEAQSASLLSGLTQRVSLIQGPPGTGKSFIGALLAKALHDFSSGTILVVCYTNHALDQFLEDLLKIGIPESSIVRLGGKSTTMTASLALRMQTKVTRLNRDDWAGINRMRSEASGLRVHLENSFQAYTSVSSNITSTLDHLRSSFDKRLYFAAFCVPESDDGMYTIGRSGRDVRPDYLLDRWAKGQNAGVYMNAANVVNAGKIWRMSLIERQAELSRWQGDMLKEHAHVVSTAGREYNQCLARIDAKFAESDTAVLQSKRIIGCTTTAAAKYREQINATRPSIVLVEEAGEILESHILTALSANTRQLILIGDHKQLRPKVNNYNLTVEKGDGLDLNRSLFERLVLKGYPHKTLRQQHRMRPEISDLVRKLTYPDLLDADRTKNRPNLRGVRDNVVFINHDKPEGGLPQLLEQEDMAAKASKQNIFEVELVLKIVRYLGQQGYGADQLVILTPYLGQLRALQLAMKDHDPLLNDLDSFDLIRAGLFSPPSAKHTRTPIRLATIDNYQGEESDIVIISLTRSNTSHDIGFMSSPERLTVLLSRARDALIMVGNADTFTQARKGSESWKMLLSSLKSKNHIYEGFPAKCEQHPDQTMLLRCAEDFDKDCPQGRCRNPCGIMLGCGIHGCTLICHPRSDHPGMQCEAVVDSFCPKNHPWSYTCHQGPPLSCDKCDDAERLEEHKRQEQREAFGWATREKRLAEIKERMTRDRESKLRSVTTSPSSLPLSRLLTPAAKPSSNSISSTIEASKRIATIPSSSASANSSLLQYRNMSQALPLPLAPEPEPDIESTSRWIQDVTYTAKKNDEARRAQQEEVPTRERQAAGMVTQQAVHRARRAQVEAEIAERTSESQRQAQLKTKIPKRTSDSQGQDRYHEWIEREARIREWREQEANVARRATDWETERKEARQREEERKRREEAQTTVPRKGLLSTLFGGWFR</sequence>
<dbReference type="InterPro" id="IPR045055">
    <property type="entry name" value="DNA2/NAM7-like"/>
</dbReference>
<dbReference type="PANTHER" id="PTHR10887">
    <property type="entry name" value="DNA2/NAM7 HELICASE FAMILY"/>
    <property type="match status" value="1"/>
</dbReference>
<dbReference type="InterPro" id="IPR047187">
    <property type="entry name" value="SF1_C_Upf1"/>
</dbReference>
<dbReference type="SUPFAM" id="SSF52540">
    <property type="entry name" value="P-loop containing nucleoside triphosphate hydrolases"/>
    <property type="match status" value="1"/>
</dbReference>
<evidence type="ECO:0000313" key="4">
    <source>
        <dbReference type="EMBL" id="ETW81277.1"/>
    </source>
</evidence>
<dbReference type="GO" id="GO:0004386">
    <property type="term" value="F:helicase activity"/>
    <property type="evidence" value="ECO:0007669"/>
    <property type="project" value="InterPro"/>
</dbReference>
<evidence type="ECO:0000259" key="2">
    <source>
        <dbReference type="Pfam" id="PF13086"/>
    </source>
</evidence>
<feature type="compositionally biased region" description="Basic and acidic residues" evidence="1">
    <location>
        <begin position="1332"/>
        <end position="1341"/>
    </location>
</feature>
<accession>W4K643</accession>
<dbReference type="EMBL" id="KI925458">
    <property type="protein sequence ID" value="ETW81277.1"/>
    <property type="molecule type" value="Genomic_DNA"/>
</dbReference>
<feature type="compositionally biased region" description="Basic and acidic residues" evidence="1">
    <location>
        <begin position="1174"/>
        <end position="1183"/>
    </location>
</feature>
<dbReference type="eggNOG" id="KOG1807">
    <property type="taxonomic scope" value="Eukaryota"/>
</dbReference>
<feature type="region of interest" description="Disordered" evidence="1">
    <location>
        <begin position="1365"/>
        <end position="1393"/>
    </location>
</feature>